<dbReference type="InterPro" id="IPR013497">
    <property type="entry name" value="Topo_IA_cen"/>
</dbReference>
<reference evidence="13 14" key="1">
    <citation type="submission" date="2019-08" db="EMBL/GenBank/DDBJ databases">
        <authorList>
            <person name="Liang Q."/>
        </authorList>
    </citation>
    <scope>NUCLEOTIDE SEQUENCE [LARGE SCALE GENOMIC DNA]</scope>
    <source>
        <strain evidence="13 14">V1718</strain>
    </source>
</reference>
<dbReference type="InterPro" id="IPR000380">
    <property type="entry name" value="Topo_IA"/>
</dbReference>
<feature type="site" description="Interaction with DNA" evidence="8">
    <location>
        <position position="161"/>
    </location>
</feature>
<evidence type="ECO:0000256" key="9">
    <source>
        <dbReference type="SAM" id="Coils"/>
    </source>
</evidence>
<dbReference type="CDD" id="cd03363">
    <property type="entry name" value="TOPRIM_TopoIA_TopoI"/>
    <property type="match status" value="1"/>
</dbReference>
<evidence type="ECO:0000256" key="10">
    <source>
        <dbReference type="SAM" id="MobiDB-lite"/>
    </source>
</evidence>
<keyword evidence="14" id="KW-1185">Reference proteome</keyword>
<dbReference type="Pfam" id="PF13368">
    <property type="entry name" value="Toprim_C_rpt"/>
    <property type="match status" value="4"/>
</dbReference>
<dbReference type="CDD" id="cd00186">
    <property type="entry name" value="TOP1Ac"/>
    <property type="match status" value="1"/>
</dbReference>
<dbReference type="PANTHER" id="PTHR42785">
    <property type="entry name" value="DNA TOPOISOMERASE, TYPE IA, CORE"/>
    <property type="match status" value="1"/>
</dbReference>
<dbReference type="InterPro" id="IPR006171">
    <property type="entry name" value="TOPRIM_dom"/>
</dbReference>
<feature type="compositionally biased region" description="Basic and acidic residues" evidence="10">
    <location>
        <begin position="692"/>
        <end position="702"/>
    </location>
</feature>
<name>A0A5B8XXB8_9DELT</name>
<dbReference type="InterPro" id="IPR023406">
    <property type="entry name" value="Topo_IA_AS"/>
</dbReference>
<evidence type="ECO:0000313" key="14">
    <source>
        <dbReference type="Proteomes" id="UP000321595"/>
    </source>
</evidence>
<feature type="site" description="Interaction with DNA" evidence="8">
    <location>
        <position position="32"/>
    </location>
</feature>
<dbReference type="SMART" id="SM00437">
    <property type="entry name" value="TOP1Ac"/>
    <property type="match status" value="1"/>
</dbReference>
<feature type="site" description="Interaction with DNA" evidence="8">
    <location>
        <position position="152"/>
    </location>
</feature>
<evidence type="ECO:0000256" key="5">
    <source>
        <dbReference type="ARBA" id="ARBA00023029"/>
    </source>
</evidence>
<keyword evidence="9" id="KW-0175">Coiled coil</keyword>
<dbReference type="PANTHER" id="PTHR42785:SF1">
    <property type="entry name" value="DNA TOPOISOMERASE"/>
    <property type="match status" value="1"/>
</dbReference>
<evidence type="ECO:0000256" key="8">
    <source>
        <dbReference type="HAMAP-Rule" id="MF_00952"/>
    </source>
</evidence>
<evidence type="ECO:0000256" key="7">
    <source>
        <dbReference type="ARBA" id="ARBA00023235"/>
    </source>
</evidence>
<feature type="active site" description="O-(5'-phospho-DNA)-tyrosine intermediate" evidence="8">
    <location>
        <position position="321"/>
    </location>
</feature>
<organism evidence="13 14">
    <name type="scientific">Microvenator marinus</name>
    <dbReference type="NCBI Taxonomy" id="2600177"/>
    <lineage>
        <taxon>Bacteria</taxon>
        <taxon>Deltaproteobacteria</taxon>
        <taxon>Bradymonadales</taxon>
        <taxon>Microvenatoraceae</taxon>
        <taxon>Microvenator</taxon>
    </lineage>
</organism>
<keyword evidence="7 8" id="KW-0413">Isomerase</keyword>
<feature type="site" description="Interaction with DNA" evidence="8">
    <location>
        <position position="153"/>
    </location>
</feature>
<dbReference type="HAMAP" id="MF_00952">
    <property type="entry name" value="Topoisom_1_prok"/>
    <property type="match status" value="1"/>
</dbReference>
<dbReference type="GO" id="GO:0046872">
    <property type="term" value="F:metal ion binding"/>
    <property type="evidence" value="ECO:0007669"/>
    <property type="project" value="UniProtKB-KW"/>
</dbReference>
<dbReference type="GO" id="GO:0006265">
    <property type="term" value="P:DNA topological change"/>
    <property type="evidence" value="ECO:0007669"/>
    <property type="project" value="UniProtKB-UniRule"/>
</dbReference>
<dbReference type="Gene3D" id="2.70.20.10">
    <property type="entry name" value="Topoisomerase I, domain 3"/>
    <property type="match status" value="1"/>
</dbReference>
<keyword evidence="3" id="KW-0479">Metal-binding</keyword>
<dbReference type="InterPro" id="IPR005733">
    <property type="entry name" value="TopoI_bac-type"/>
</dbReference>
<proteinExistence type="inferred from homology"/>
<dbReference type="PROSITE" id="PS50880">
    <property type="entry name" value="TOPRIM"/>
    <property type="match status" value="1"/>
</dbReference>
<comment type="caution">
    <text evidence="8">Lacks conserved residue(s) required for the propagation of feature annotation.</text>
</comment>
<sequence length="863" mass="96111">MSKLVIVESPAKAKTIEKYLPKGYKVMASVGHIRDLPDSAGQMPAKYKSESWASLGVNVDKDFEAVYVVKEARAKKQIADLKKALKEADELILATDEDREGEAISWHLIEELKPKVPVKRMVFNEITKSAVNHALNNTRQIDMDLVAAQETRRIVDRLVGYPLSMLVKKKVNYTLSAGRVQSPAVALLVERERARRRFRSAQYWDLKAQLTKGKSTFDAVLNSVDGQRIAGSKDFDELTGKLYDGRDVLLIKEELAKALAKGLKDKNLKVSSITERQYTSQPKPPFTTSTLQQEASRQLNLSAKDTMGLAQKLYEAGFITYMRTDSTNLSQQAIDGARNAIVELYTKEYLPKEARIYKGKNKGAQEAHEAIRPTGDAFTHPSKSGLRGREKALYELIWKRTVASQMKDAKKTSMRVDLEVDVDGKVLNFRANGNRIDFPGFLRAYVEGSDDPEGSLEDKEVILPPLKEGEDLPCKSVDALSHETKPPARYTEASLTAKLEEEGIGRPSTYASILQKIADGRFAKKEGKALIPTYVAFAVVEFMENHFPDLINLGFTADMEGDLDKIAEGREDKVNYLHNFYRKDGAFKDQVESGETNIDGEVSKIVHLEDFDGVLRVGRYGAYAQFGENDEVVTVNIPDSIPPAELTPERVQDLLKAKTEGPKVLGNHPETGEKIYVLSGRFGPYLQLGGFDDEKEKTEEKPKKGKGKKVAKEKPKRASIPKNLSPDDVTLEQAVHMLSLPRRLGKHPDDGEWVEAGEGRFGPYVRHNKDYRPLESKDEIFTVSLEKALELLAQPKARGGRTKKVLKDLGKHPSTGEEIQVLDGRYGPYVKAGKTNATIPKGVEPGDLTLEKAVELIAEKRAS</sequence>
<feature type="site" description="Interaction with DNA" evidence="8">
    <location>
        <position position="323"/>
    </location>
</feature>
<dbReference type="AlphaFoldDB" id="A0A5B8XXB8"/>
<dbReference type="InterPro" id="IPR013825">
    <property type="entry name" value="Topo_IA_cen_sub2"/>
</dbReference>
<keyword evidence="4" id="KW-0460">Magnesium</keyword>
<dbReference type="SUPFAM" id="SSF56712">
    <property type="entry name" value="Prokaryotic type I DNA topoisomerase"/>
    <property type="match status" value="1"/>
</dbReference>
<feature type="coiled-coil region" evidence="9">
    <location>
        <begin position="71"/>
        <end position="98"/>
    </location>
</feature>
<dbReference type="InterPro" id="IPR025589">
    <property type="entry name" value="Toprim_C_rpt"/>
</dbReference>
<dbReference type="InterPro" id="IPR003602">
    <property type="entry name" value="Topo_IA_DNA-bd_dom"/>
</dbReference>
<dbReference type="SMART" id="SM00493">
    <property type="entry name" value="TOPRIM"/>
    <property type="match status" value="1"/>
</dbReference>
<dbReference type="InterPro" id="IPR003601">
    <property type="entry name" value="Topo_IA_2"/>
</dbReference>
<feature type="region of interest" description="Interaction with DNA" evidence="8">
    <location>
        <begin position="176"/>
        <end position="181"/>
    </location>
</feature>
<accession>A0A5B8XXB8</accession>
<dbReference type="InterPro" id="IPR013824">
    <property type="entry name" value="Topo_IA_cen_sub1"/>
</dbReference>
<evidence type="ECO:0000256" key="3">
    <source>
        <dbReference type="ARBA" id="ARBA00022723"/>
    </source>
</evidence>
<dbReference type="PROSITE" id="PS00396">
    <property type="entry name" value="TOPO_IA_1"/>
    <property type="match status" value="1"/>
</dbReference>
<gene>
    <name evidence="8 13" type="primary">topA</name>
    <name evidence="13" type="ORF">FRD01_12770</name>
</gene>
<feature type="domain" description="Toprim" evidence="11">
    <location>
        <begin position="2"/>
        <end position="127"/>
    </location>
</feature>
<dbReference type="PROSITE" id="PS52039">
    <property type="entry name" value="TOPO_IA_2"/>
    <property type="match status" value="1"/>
</dbReference>
<dbReference type="Gene3D" id="1.10.290.10">
    <property type="entry name" value="Topoisomerase I, domain 4"/>
    <property type="match status" value="1"/>
</dbReference>
<evidence type="ECO:0000256" key="2">
    <source>
        <dbReference type="ARBA" id="ARBA00009446"/>
    </source>
</evidence>
<dbReference type="InterPro" id="IPR034149">
    <property type="entry name" value="TOPRIM_TopoI"/>
</dbReference>
<dbReference type="NCBIfam" id="TIGR01051">
    <property type="entry name" value="topA_bact"/>
    <property type="match status" value="1"/>
</dbReference>
<evidence type="ECO:0000256" key="4">
    <source>
        <dbReference type="ARBA" id="ARBA00022842"/>
    </source>
</evidence>
<evidence type="ECO:0000259" key="12">
    <source>
        <dbReference type="PROSITE" id="PS52039"/>
    </source>
</evidence>
<feature type="site" description="Interaction with DNA" evidence="8">
    <location>
        <position position="156"/>
    </location>
</feature>
<feature type="compositionally biased region" description="Basic residues" evidence="10">
    <location>
        <begin position="703"/>
        <end position="719"/>
    </location>
</feature>
<comment type="subunit">
    <text evidence="8">Monomer.</text>
</comment>
<keyword evidence="6 8" id="KW-0238">DNA-binding</keyword>
<dbReference type="EC" id="5.6.2.1" evidence="8"/>
<comment type="function">
    <text evidence="8">Releases the supercoiling and torsional tension of DNA, which is introduced during the DNA replication and transcription, by transiently cleaving and rejoining one strand of the DNA duplex. Introduces a single-strand break via transesterification at a target site in duplex DNA. The scissile phosphodiester is attacked by the catalytic tyrosine of the enzyme, resulting in the formation of a DNA-(5'-phosphotyrosyl)-enzyme intermediate and the expulsion of a 3'-OH DNA strand. The free DNA strand then undergoes passage around the unbroken strand, thus removing DNA supercoils. Finally, in the religation step, the DNA 3'-OH attacks the covalent intermediate to expel the active-site tyrosine and restore the DNA phosphodiester backbone.</text>
</comment>
<dbReference type="PRINTS" id="PR00417">
    <property type="entry name" value="PRTPISMRASEI"/>
</dbReference>
<dbReference type="GO" id="GO:0003917">
    <property type="term" value="F:DNA topoisomerase type I (single strand cut, ATP-independent) activity"/>
    <property type="evidence" value="ECO:0007669"/>
    <property type="project" value="UniProtKB-UniRule"/>
</dbReference>
<dbReference type="RefSeq" id="WP_146960204.1">
    <property type="nucleotide sequence ID" value="NZ_CP042467.1"/>
</dbReference>
<protein>
    <recommendedName>
        <fullName evidence="8">DNA topoisomerase 1</fullName>
        <ecNumber evidence="8">5.6.2.1</ecNumber>
    </recommendedName>
    <alternativeName>
        <fullName evidence="8">DNA topoisomerase I</fullName>
    </alternativeName>
</protein>
<dbReference type="Pfam" id="PF01751">
    <property type="entry name" value="Toprim"/>
    <property type="match status" value="1"/>
</dbReference>
<dbReference type="Proteomes" id="UP000321595">
    <property type="component" value="Chromosome"/>
</dbReference>
<keyword evidence="5 8" id="KW-0799">Topoisomerase</keyword>
<dbReference type="Gene3D" id="3.40.50.140">
    <property type="match status" value="1"/>
</dbReference>
<dbReference type="Gene3D" id="1.10.460.10">
    <property type="entry name" value="Topoisomerase I, domain 2"/>
    <property type="match status" value="1"/>
</dbReference>
<dbReference type="KEGG" id="bbae:FRD01_12770"/>
<evidence type="ECO:0000256" key="1">
    <source>
        <dbReference type="ARBA" id="ARBA00000213"/>
    </source>
</evidence>
<evidence type="ECO:0000259" key="11">
    <source>
        <dbReference type="PROSITE" id="PS50880"/>
    </source>
</evidence>
<dbReference type="InterPro" id="IPR013826">
    <property type="entry name" value="Topo_IA_cen_sub3"/>
</dbReference>
<dbReference type="OrthoDB" id="9804262at2"/>
<dbReference type="InterPro" id="IPR023405">
    <property type="entry name" value="Topo_IA_core_domain"/>
</dbReference>
<evidence type="ECO:0000256" key="6">
    <source>
        <dbReference type="ARBA" id="ARBA00023125"/>
    </source>
</evidence>
<feature type="region of interest" description="Disordered" evidence="10">
    <location>
        <begin position="689"/>
        <end position="726"/>
    </location>
</feature>
<dbReference type="GO" id="GO:0003677">
    <property type="term" value="F:DNA binding"/>
    <property type="evidence" value="ECO:0007669"/>
    <property type="project" value="UniProtKB-KW"/>
</dbReference>
<dbReference type="SMART" id="SM00436">
    <property type="entry name" value="TOP1Bc"/>
    <property type="match status" value="1"/>
</dbReference>
<dbReference type="Pfam" id="PF01131">
    <property type="entry name" value="Topoisom_bac"/>
    <property type="match status" value="1"/>
</dbReference>
<comment type="catalytic activity">
    <reaction evidence="1 8">
        <text>ATP-independent breakage of single-stranded DNA, followed by passage and rejoining.</text>
        <dbReference type="EC" id="5.6.2.1"/>
    </reaction>
</comment>
<evidence type="ECO:0000313" key="13">
    <source>
        <dbReference type="EMBL" id="QED28089.1"/>
    </source>
</evidence>
<feature type="domain" description="Topo IA-type catalytic" evidence="12">
    <location>
        <begin position="142"/>
        <end position="588"/>
    </location>
</feature>
<dbReference type="InterPro" id="IPR028612">
    <property type="entry name" value="Topoisom_1_IA"/>
</dbReference>
<dbReference type="EMBL" id="CP042467">
    <property type="protein sequence ID" value="QED28089.1"/>
    <property type="molecule type" value="Genomic_DNA"/>
</dbReference>
<comment type="similarity">
    <text evidence="2 8">Belongs to the type IA topoisomerase family.</text>
</comment>